<dbReference type="EMBL" id="CM039431">
    <property type="protein sequence ID" value="KAI4338271.1"/>
    <property type="molecule type" value="Genomic_DNA"/>
</dbReference>
<proteinExistence type="predicted"/>
<reference evidence="1 2" key="1">
    <citation type="journal article" date="2022" name="DNA Res.">
        <title>Chromosomal-level genome assembly of the orchid tree Bauhinia variegata (Leguminosae; Cercidoideae) supports the allotetraploid origin hypothesis of Bauhinia.</title>
        <authorList>
            <person name="Zhong Y."/>
            <person name="Chen Y."/>
            <person name="Zheng D."/>
            <person name="Pang J."/>
            <person name="Liu Y."/>
            <person name="Luo S."/>
            <person name="Meng S."/>
            <person name="Qian L."/>
            <person name="Wei D."/>
            <person name="Dai S."/>
            <person name="Zhou R."/>
        </authorList>
    </citation>
    <scope>NUCLEOTIDE SEQUENCE [LARGE SCALE GENOMIC DNA]</scope>
    <source>
        <strain evidence="1">BV-YZ2020</strain>
    </source>
</reference>
<accession>A0ACB9NQI2</accession>
<organism evidence="1 2">
    <name type="scientific">Bauhinia variegata</name>
    <name type="common">Purple orchid tree</name>
    <name type="synonym">Phanera variegata</name>
    <dbReference type="NCBI Taxonomy" id="167791"/>
    <lineage>
        <taxon>Eukaryota</taxon>
        <taxon>Viridiplantae</taxon>
        <taxon>Streptophyta</taxon>
        <taxon>Embryophyta</taxon>
        <taxon>Tracheophyta</taxon>
        <taxon>Spermatophyta</taxon>
        <taxon>Magnoliopsida</taxon>
        <taxon>eudicotyledons</taxon>
        <taxon>Gunneridae</taxon>
        <taxon>Pentapetalae</taxon>
        <taxon>rosids</taxon>
        <taxon>fabids</taxon>
        <taxon>Fabales</taxon>
        <taxon>Fabaceae</taxon>
        <taxon>Cercidoideae</taxon>
        <taxon>Cercideae</taxon>
        <taxon>Bauhiniinae</taxon>
        <taxon>Bauhinia</taxon>
    </lineage>
</organism>
<sequence length="199" mass="21536">MKTLFLILSLLLVTITTNAEPVLDITGEPLIPGAQYYILPIFWGAGGGGLRPGKAGNSTNPVNVLKAFSDLDSGEPVKFTPVPKIGLIPTDTLLHIKFAKTPEGISSGNWITVKDLGETWTVGIGGPQDHEGYETLSGFFKIHKLGYGYKLSFVPYINTALSADIGTSIDNDRKWRLVVTNEQPYPVLFRKAVATSFGI</sequence>
<gene>
    <name evidence="1" type="ORF">L6164_016613</name>
</gene>
<comment type="caution">
    <text evidence="1">The sequence shown here is derived from an EMBL/GenBank/DDBJ whole genome shotgun (WGS) entry which is preliminary data.</text>
</comment>
<protein>
    <submittedName>
        <fullName evidence="1">Uncharacterized protein</fullName>
    </submittedName>
</protein>
<keyword evidence="2" id="KW-1185">Reference proteome</keyword>
<name>A0ACB9NQI2_BAUVA</name>
<evidence type="ECO:0000313" key="1">
    <source>
        <dbReference type="EMBL" id="KAI4338271.1"/>
    </source>
</evidence>
<evidence type="ECO:0000313" key="2">
    <source>
        <dbReference type="Proteomes" id="UP000828941"/>
    </source>
</evidence>
<dbReference type="Proteomes" id="UP000828941">
    <property type="component" value="Chromosome 6"/>
</dbReference>